<organism evidence="10 11">
    <name type="scientific">Octopus sinensis</name>
    <name type="common">East Asian common octopus</name>
    <dbReference type="NCBI Taxonomy" id="2607531"/>
    <lineage>
        <taxon>Eukaryota</taxon>
        <taxon>Metazoa</taxon>
        <taxon>Spiralia</taxon>
        <taxon>Lophotrochozoa</taxon>
        <taxon>Mollusca</taxon>
        <taxon>Cephalopoda</taxon>
        <taxon>Coleoidea</taxon>
        <taxon>Octopodiformes</taxon>
        <taxon>Octopoda</taxon>
        <taxon>Incirrata</taxon>
        <taxon>Octopodidae</taxon>
        <taxon>Octopus</taxon>
    </lineage>
</organism>
<feature type="compositionally biased region" description="Low complexity" evidence="5">
    <location>
        <begin position="118"/>
        <end position="141"/>
    </location>
</feature>
<dbReference type="PANTHER" id="PTHR12374:SF63">
    <property type="entry name" value="TRANSCRIPTIONAL ADAPTER 2-BETA"/>
    <property type="match status" value="1"/>
</dbReference>
<dbReference type="InterPro" id="IPR043145">
    <property type="entry name" value="Znf_ZZ_sf"/>
</dbReference>
<dbReference type="PROSITE" id="PS50135">
    <property type="entry name" value="ZF_ZZ_2"/>
    <property type="match status" value="1"/>
</dbReference>
<dbReference type="Proteomes" id="UP000515154">
    <property type="component" value="Linkage group LG1"/>
</dbReference>
<evidence type="ECO:0000256" key="1">
    <source>
        <dbReference type="ARBA" id="ARBA00022723"/>
    </source>
</evidence>
<name>A0A6P7SD61_9MOLL</name>
<evidence type="ECO:0000259" key="8">
    <source>
        <dbReference type="PROSITE" id="PS51293"/>
    </source>
</evidence>
<dbReference type="GO" id="GO:0005634">
    <property type="term" value="C:nucleus"/>
    <property type="evidence" value="ECO:0007669"/>
    <property type="project" value="TreeGrafter"/>
</dbReference>
<reference evidence="11" key="1">
    <citation type="submission" date="2025-08" db="UniProtKB">
        <authorList>
            <consortium name="RefSeq"/>
        </authorList>
    </citation>
    <scope>IDENTIFICATION</scope>
</reference>
<dbReference type="InterPro" id="IPR017884">
    <property type="entry name" value="SANT_dom"/>
</dbReference>
<dbReference type="InterPro" id="IPR017930">
    <property type="entry name" value="Myb_dom"/>
</dbReference>
<keyword evidence="1" id="KW-0479">Metal-binding</keyword>
<feature type="domain" description="Myb-like" evidence="6">
    <location>
        <begin position="281"/>
        <end position="332"/>
    </location>
</feature>
<dbReference type="InterPro" id="IPR009057">
    <property type="entry name" value="Homeodomain-like_sf"/>
</dbReference>
<dbReference type="SMART" id="SM00717">
    <property type="entry name" value="SANT"/>
    <property type="match status" value="1"/>
</dbReference>
<dbReference type="SUPFAM" id="SSF46689">
    <property type="entry name" value="Homeodomain-like"/>
    <property type="match status" value="1"/>
</dbReference>
<sequence>MRRKAFTKYFIRVSYRRREEEGFHGNLPVACKCIMGNTDVTTSQTKDGEESVRMNCYAANTRSSSTSSQCRSVRPKQDDDNDNNKTTKYCHYNRCCLLSSGGQVALTPTSNNSPRAVPTTTTTATTTSISTTTPSSTPATAFGSGGGGGGGGGCGGGVPSSSSPSSSPSSPPSTRRRRRRRLCLGRRGGGGPASDPSLGCHSAEGKKEQVPTSANQCYPKKRSAMVRSRSCCCCQCDIVGFAIQCDQCIEIDLCLQCFSLGAEVGPHRRDHSYRILSDMIGPFNIQKPWTLVEETMLLDAVEQYGFGNWHDVANHVETRNASECQEHYASFYLFGSIGKAVSIPCCSDFGLDLPSTEESVSNHKFNNTANNNNESETCSVNHKKVLNNSIKKEEPDCGVVPAEKNHVKRRSLRYVLFRDDFVYDKDAESLISSLSVEIDDEDIDIAFKLSQVDTYRLRLQEREHRKRLARDYGLFQINGGNKFKSQYAKKKTTKLDREFQEKLRVFAKFHTFQEHVQYYESLARERDLKSRIRELFRFRKNGLMTFAEVLVFKNKKYKRDRRKNNNKRLDSRLQEGGESMASGELNENLDLQGKEPGGKYDIFYLIRRKLAAVFCMKHFLKEITGLSLTAASLINHSIT</sequence>
<dbReference type="CDD" id="cd02335">
    <property type="entry name" value="ZZ_ADA2"/>
    <property type="match status" value="1"/>
</dbReference>
<dbReference type="InterPro" id="IPR000433">
    <property type="entry name" value="Znf_ZZ"/>
</dbReference>
<feature type="compositionally biased region" description="Low complexity" evidence="5">
    <location>
        <begin position="159"/>
        <end position="168"/>
    </location>
</feature>
<gene>
    <name evidence="11" type="primary">LOC115211447</name>
</gene>
<evidence type="ECO:0000313" key="11">
    <source>
        <dbReference type="RefSeq" id="XP_029635978.1"/>
    </source>
</evidence>
<dbReference type="InterPro" id="IPR001005">
    <property type="entry name" value="SANT/Myb"/>
</dbReference>
<feature type="compositionally biased region" description="Gly residues" evidence="5">
    <location>
        <begin position="143"/>
        <end position="158"/>
    </location>
</feature>
<dbReference type="AlphaFoldDB" id="A0A6P7SD61"/>
<keyword evidence="10" id="KW-1185">Reference proteome</keyword>
<dbReference type="SUPFAM" id="SSF57850">
    <property type="entry name" value="RING/U-box"/>
    <property type="match status" value="1"/>
</dbReference>
<feature type="domain" description="SANT" evidence="8">
    <location>
        <begin position="284"/>
        <end position="336"/>
    </location>
</feature>
<evidence type="ECO:0000256" key="3">
    <source>
        <dbReference type="ARBA" id="ARBA00022833"/>
    </source>
</evidence>
<evidence type="ECO:0000259" key="9">
    <source>
        <dbReference type="PROSITE" id="PS51294"/>
    </source>
</evidence>
<evidence type="ECO:0000259" key="7">
    <source>
        <dbReference type="PROSITE" id="PS50135"/>
    </source>
</evidence>
<evidence type="ECO:0000256" key="2">
    <source>
        <dbReference type="ARBA" id="ARBA00022771"/>
    </source>
</evidence>
<dbReference type="PROSITE" id="PS51294">
    <property type="entry name" value="HTH_MYB"/>
    <property type="match status" value="1"/>
</dbReference>
<protein>
    <submittedName>
        <fullName evidence="11">Transcriptional adapter 2-beta isoform X1</fullName>
    </submittedName>
</protein>
<dbReference type="InterPro" id="IPR055141">
    <property type="entry name" value="TADA2A_B-like_dom"/>
</dbReference>
<keyword evidence="3" id="KW-0862">Zinc</keyword>
<dbReference type="Gene3D" id="3.30.60.90">
    <property type="match status" value="1"/>
</dbReference>
<dbReference type="GO" id="GO:0003713">
    <property type="term" value="F:transcription coactivator activity"/>
    <property type="evidence" value="ECO:0007669"/>
    <property type="project" value="TreeGrafter"/>
</dbReference>
<dbReference type="PROSITE" id="PS50090">
    <property type="entry name" value="MYB_LIKE"/>
    <property type="match status" value="1"/>
</dbReference>
<feature type="region of interest" description="Disordered" evidence="5">
    <location>
        <begin position="106"/>
        <end position="213"/>
    </location>
</feature>
<dbReference type="PROSITE" id="PS51293">
    <property type="entry name" value="SANT"/>
    <property type="match status" value="1"/>
</dbReference>
<dbReference type="KEGG" id="osn:115211447"/>
<dbReference type="GO" id="GO:0008270">
    <property type="term" value="F:zinc ion binding"/>
    <property type="evidence" value="ECO:0007669"/>
    <property type="project" value="UniProtKB-KW"/>
</dbReference>
<dbReference type="GO" id="GO:0070461">
    <property type="term" value="C:SAGA-type complex"/>
    <property type="evidence" value="ECO:0007669"/>
    <property type="project" value="TreeGrafter"/>
</dbReference>
<evidence type="ECO:0000259" key="6">
    <source>
        <dbReference type="PROSITE" id="PS50090"/>
    </source>
</evidence>
<dbReference type="CDD" id="cd00167">
    <property type="entry name" value="SANT"/>
    <property type="match status" value="1"/>
</dbReference>
<dbReference type="GO" id="GO:0003682">
    <property type="term" value="F:chromatin binding"/>
    <property type="evidence" value="ECO:0007669"/>
    <property type="project" value="TreeGrafter"/>
</dbReference>
<evidence type="ECO:0000256" key="4">
    <source>
        <dbReference type="PROSITE-ProRule" id="PRU00228"/>
    </source>
</evidence>
<feature type="domain" description="ZZ-type" evidence="7">
    <location>
        <begin position="225"/>
        <end position="281"/>
    </location>
</feature>
<dbReference type="Pfam" id="PF25299">
    <property type="entry name" value="ZZ_ADA2"/>
    <property type="match status" value="1"/>
</dbReference>
<dbReference type="Gene3D" id="1.10.10.60">
    <property type="entry name" value="Homeodomain-like"/>
    <property type="match status" value="1"/>
</dbReference>
<feature type="compositionally biased region" description="Basic residues" evidence="5">
    <location>
        <begin position="174"/>
        <end position="184"/>
    </location>
</feature>
<dbReference type="GO" id="GO:0006357">
    <property type="term" value="P:regulation of transcription by RNA polymerase II"/>
    <property type="evidence" value="ECO:0007669"/>
    <property type="project" value="TreeGrafter"/>
</dbReference>
<dbReference type="GO" id="GO:0006338">
    <property type="term" value="P:chromatin remodeling"/>
    <property type="evidence" value="ECO:0007669"/>
    <property type="project" value="TreeGrafter"/>
</dbReference>
<feature type="domain" description="HTH myb-type" evidence="9">
    <location>
        <begin position="288"/>
        <end position="336"/>
    </location>
</feature>
<dbReference type="InterPro" id="IPR041983">
    <property type="entry name" value="ADA2-like_ZZ"/>
</dbReference>
<evidence type="ECO:0000256" key="5">
    <source>
        <dbReference type="SAM" id="MobiDB-lite"/>
    </source>
</evidence>
<dbReference type="Pfam" id="PF00249">
    <property type="entry name" value="Myb_DNA-binding"/>
    <property type="match status" value="1"/>
</dbReference>
<dbReference type="RefSeq" id="XP_029635978.1">
    <property type="nucleotide sequence ID" value="XM_029780118.2"/>
</dbReference>
<evidence type="ECO:0000313" key="10">
    <source>
        <dbReference type="Proteomes" id="UP000515154"/>
    </source>
</evidence>
<accession>A0A6P7SD61</accession>
<proteinExistence type="predicted"/>
<dbReference type="Pfam" id="PF22941">
    <property type="entry name" value="TADA2A-like_3rd"/>
    <property type="match status" value="1"/>
</dbReference>
<keyword evidence="2 4" id="KW-0863">Zinc-finger</keyword>
<dbReference type="PANTHER" id="PTHR12374">
    <property type="entry name" value="TRANSCRIPTIONAL ADAPTOR 2 ADA2 -RELATED"/>
    <property type="match status" value="1"/>
</dbReference>